<evidence type="ECO:0000256" key="1">
    <source>
        <dbReference type="SAM" id="MobiDB-lite"/>
    </source>
</evidence>
<feature type="region of interest" description="Disordered" evidence="1">
    <location>
        <begin position="532"/>
        <end position="596"/>
    </location>
</feature>
<feature type="region of interest" description="Disordered" evidence="1">
    <location>
        <begin position="286"/>
        <end position="322"/>
    </location>
</feature>
<dbReference type="EMBL" id="QGML01000319">
    <property type="protein sequence ID" value="TVY92423.1"/>
    <property type="molecule type" value="Genomic_DNA"/>
</dbReference>
<feature type="compositionally biased region" description="Polar residues" evidence="1">
    <location>
        <begin position="1009"/>
        <end position="1026"/>
    </location>
</feature>
<dbReference type="AlphaFoldDB" id="A0A559MHI0"/>
<gene>
    <name evidence="2" type="ORF">LAWI1_G003824</name>
</gene>
<feature type="region of interest" description="Disordered" evidence="1">
    <location>
        <begin position="41"/>
        <end position="81"/>
    </location>
</feature>
<feature type="compositionally biased region" description="Basic residues" evidence="1">
    <location>
        <begin position="1"/>
        <end position="12"/>
    </location>
</feature>
<dbReference type="Proteomes" id="UP000315522">
    <property type="component" value="Unassembled WGS sequence"/>
</dbReference>
<feature type="compositionally biased region" description="Polar residues" evidence="1">
    <location>
        <begin position="55"/>
        <end position="81"/>
    </location>
</feature>
<proteinExistence type="predicted"/>
<comment type="caution">
    <text evidence="2">The sequence shown here is derived from an EMBL/GenBank/DDBJ whole genome shotgun (WGS) entry which is preliminary data.</text>
</comment>
<name>A0A559MHI0_9HELO</name>
<feature type="region of interest" description="Disordered" evidence="1">
    <location>
        <begin position="1007"/>
        <end position="1026"/>
    </location>
</feature>
<feature type="compositionally biased region" description="Polar residues" evidence="1">
    <location>
        <begin position="206"/>
        <end position="227"/>
    </location>
</feature>
<feature type="compositionally biased region" description="Polar residues" evidence="1">
    <location>
        <begin position="740"/>
        <end position="758"/>
    </location>
</feature>
<keyword evidence="3" id="KW-1185">Reference proteome</keyword>
<feature type="region of interest" description="Disordered" evidence="1">
    <location>
        <begin position="731"/>
        <end position="758"/>
    </location>
</feature>
<feature type="region of interest" description="Disordered" evidence="1">
    <location>
        <begin position="397"/>
        <end position="428"/>
    </location>
</feature>
<sequence length="1095" mass="120366">MLRRNSISRRKSTSSVHSKHDSIDPEVARQHAHLAANLAYARSQERSSADMSRGGVSSNNAPRMSHQDAPNNREQTIKRQQSVRFAGPNAVQTRRSIGGRGTQHTVQRKPSTTTLKPMAMTTNAPVPAAYRPPSRSSSIGKGSMSKATGDSFATALAAYDEYYTREDDVASTPSSYRRIRRSKSMFSPLKAPHVFYTNGTPDRYDTSYTGRSTTDSRASENQPSQPTLRAPKSMSFLRSRRSTTFGTRNDEAVQMARDRFFHQTTQQRLREQPSFLFRSRFQKPDRSFRKSVRSSSGSSYGMSIASKNQPAQPKESVLRDKARKVSKTIKNKLKRVLGFTKDEPVAIPNQQVDAPETHVRKYDGDTREIQETFSGVHHPDEASLLRVASRVPSIRVKSSEEKLKSHSGSVRSLGSEHSDDKSRVTSWTSTAANTVTSHGGRALTEREQQRLSIINENGTHVTSSSFDRQRLPNQFSAYPIMHRPSKSTGNITSVDSARVYSALMKRLDENSPKAKLAASRIGSVESFAASNQIPARGSSIQSSKGSRTPATIRQVTPEDPRKSSRNHEFESRGHQNVRSNSLRAQRGDQDSGYTGAHVQQWVTGEPLRETRMRNEDDVFLPKVPVADKKNTTTNHPGWPESNAPLAALSASSSFYNVPEESALTPQEIAHRNEPVVPAHKGLRESRSTFFGGSNMTIARTTSPYRRAMAEDDYNSSALRVPSQASLVRNPLYVGPENATPGPSDNESQQAYSESVYSRTTSGQIPAAASAISLVSNDRSIPEMPFLPSGNGDAVILDRMTYRPAMPHGASRRATGSNGSVEWKKWMSSEVAKLEKVKENTNKGSYINYALPTMPKSFHTGHVRENAQIHDDDVEVSQRKASAVMQPLGVVQQIAHLPNPPPLKPILKNRSAVSLVENIESESVGGAHIPPPPPIPVHSPIRPMPSRSSLRSIATTNTTCADSAPNSALKVTSMSGRNLLHKRNVSSTTLRSTKSMDTPAKLVKKYGRPLNNTPRSVGKQFDSTSTRSCAQNENVRMGEDPDDFYGADGAGLMGPDTGEMSEQDAQAMGSKRMVELFLNSRRKRIAGGSEENGAFI</sequence>
<feature type="compositionally biased region" description="Low complexity" evidence="1">
    <location>
        <begin position="293"/>
        <end position="306"/>
    </location>
</feature>
<protein>
    <submittedName>
        <fullName evidence="2">Uncharacterized protein</fullName>
    </submittedName>
</protein>
<organism evidence="2 3">
    <name type="scientific">Lachnellula willkommii</name>
    <dbReference type="NCBI Taxonomy" id="215461"/>
    <lineage>
        <taxon>Eukaryota</taxon>
        <taxon>Fungi</taxon>
        <taxon>Dikarya</taxon>
        <taxon>Ascomycota</taxon>
        <taxon>Pezizomycotina</taxon>
        <taxon>Leotiomycetes</taxon>
        <taxon>Helotiales</taxon>
        <taxon>Lachnaceae</taxon>
        <taxon>Lachnellula</taxon>
    </lineage>
</organism>
<accession>A0A559MHI0</accession>
<feature type="compositionally biased region" description="Basic and acidic residues" evidence="1">
    <location>
        <begin position="414"/>
        <end position="423"/>
    </location>
</feature>
<feature type="compositionally biased region" description="Low complexity" evidence="1">
    <location>
        <begin position="124"/>
        <end position="146"/>
    </location>
</feature>
<feature type="compositionally biased region" description="Polar residues" evidence="1">
    <location>
        <begin position="574"/>
        <end position="583"/>
    </location>
</feature>
<feature type="compositionally biased region" description="Basic and acidic residues" evidence="1">
    <location>
        <begin position="18"/>
        <end position="29"/>
    </location>
</feature>
<feature type="region of interest" description="Disordered" evidence="1">
    <location>
        <begin position="1"/>
        <end position="29"/>
    </location>
</feature>
<feature type="compositionally biased region" description="Polar residues" evidence="1">
    <location>
        <begin position="532"/>
        <end position="554"/>
    </location>
</feature>
<feature type="region of interest" description="Disordered" evidence="1">
    <location>
        <begin position="94"/>
        <end position="147"/>
    </location>
</feature>
<feature type="compositionally biased region" description="Polar residues" evidence="1">
    <location>
        <begin position="102"/>
        <end position="123"/>
    </location>
</feature>
<feature type="compositionally biased region" description="Basic and acidic residues" evidence="1">
    <location>
        <begin position="556"/>
        <end position="573"/>
    </location>
</feature>
<feature type="region of interest" description="Disordered" evidence="1">
    <location>
        <begin position="196"/>
        <end position="245"/>
    </location>
</feature>
<evidence type="ECO:0000313" key="3">
    <source>
        <dbReference type="Proteomes" id="UP000315522"/>
    </source>
</evidence>
<reference evidence="2 3" key="1">
    <citation type="submission" date="2018-05" db="EMBL/GenBank/DDBJ databases">
        <title>Genome sequencing and assembly of the regulated plant pathogen Lachnellula willkommii and related sister species for the development of diagnostic species identification markers.</title>
        <authorList>
            <person name="Giroux E."/>
            <person name="Bilodeau G."/>
        </authorList>
    </citation>
    <scope>NUCLEOTIDE SEQUENCE [LARGE SCALE GENOMIC DNA]</scope>
    <source>
        <strain evidence="2 3">CBS 172.35</strain>
    </source>
</reference>
<evidence type="ECO:0000313" key="2">
    <source>
        <dbReference type="EMBL" id="TVY92423.1"/>
    </source>
</evidence>